<comment type="caution">
    <text evidence="10">The sequence shown here is derived from an EMBL/GenBank/DDBJ whole genome shotgun (WGS) entry which is preliminary data.</text>
</comment>
<keyword evidence="3 8" id="KW-0819">tRNA processing</keyword>
<keyword evidence="5 8" id="KW-0378">Hydrolase</keyword>
<dbReference type="InterPro" id="IPR016193">
    <property type="entry name" value="Cytidine_deaminase-like"/>
</dbReference>
<comment type="function">
    <text evidence="8">Catalyzes the deamination of adenosine to inosine at the wobble position 34 of tRNA(Arg2).</text>
</comment>
<evidence type="ECO:0000256" key="8">
    <source>
        <dbReference type="HAMAP-Rule" id="MF_00972"/>
    </source>
</evidence>
<comment type="subunit">
    <text evidence="2 8">Homodimer.</text>
</comment>
<organism evidence="10 11">
    <name type="scientific">Gemelliphila palaticanis</name>
    <dbReference type="NCBI Taxonomy" id="81950"/>
    <lineage>
        <taxon>Bacteria</taxon>
        <taxon>Bacillati</taxon>
        <taxon>Bacillota</taxon>
        <taxon>Bacilli</taxon>
        <taxon>Bacillales</taxon>
        <taxon>Gemellaceae</taxon>
        <taxon>Gemelliphila</taxon>
    </lineage>
</organism>
<name>A0ABX2T3S1_9BACL</name>
<dbReference type="EMBL" id="JACBYF010000016">
    <property type="protein sequence ID" value="NYS47890.1"/>
    <property type="molecule type" value="Genomic_DNA"/>
</dbReference>
<evidence type="ECO:0000313" key="11">
    <source>
        <dbReference type="Proteomes" id="UP000531840"/>
    </source>
</evidence>
<dbReference type="PROSITE" id="PS00903">
    <property type="entry name" value="CYT_DCMP_DEAMINASES_1"/>
    <property type="match status" value="1"/>
</dbReference>
<accession>A0ABX2T3S1</accession>
<evidence type="ECO:0000256" key="4">
    <source>
        <dbReference type="ARBA" id="ARBA00022723"/>
    </source>
</evidence>
<dbReference type="SUPFAM" id="SSF53927">
    <property type="entry name" value="Cytidine deaminase-like"/>
    <property type="match status" value="1"/>
</dbReference>
<proteinExistence type="inferred from homology"/>
<evidence type="ECO:0000259" key="9">
    <source>
        <dbReference type="PROSITE" id="PS51747"/>
    </source>
</evidence>
<dbReference type="NCBIfam" id="NF008113">
    <property type="entry name" value="PRK10860.1"/>
    <property type="match status" value="1"/>
</dbReference>
<feature type="binding site" evidence="8">
    <location>
        <position position="53"/>
    </location>
    <ligand>
        <name>Zn(2+)</name>
        <dbReference type="ChEBI" id="CHEBI:29105"/>
        <note>catalytic</note>
    </ligand>
</feature>
<evidence type="ECO:0000256" key="6">
    <source>
        <dbReference type="ARBA" id="ARBA00022833"/>
    </source>
</evidence>
<dbReference type="Pfam" id="PF14437">
    <property type="entry name" value="MafB19-deam"/>
    <property type="match status" value="1"/>
</dbReference>
<gene>
    <name evidence="8" type="primary">tadA</name>
    <name evidence="10" type="ORF">HZY85_06775</name>
</gene>
<dbReference type="PROSITE" id="PS51747">
    <property type="entry name" value="CYT_DCMP_DEAMINASES_2"/>
    <property type="match status" value="1"/>
</dbReference>
<dbReference type="CDD" id="cd01285">
    <property type="entry name" value="nucleoside_deaminase"/>
    <property type="match status" value="1"/>
</dbReference>
<dbReference type="EC" id="3.5.4.33" evidence="8"/>
<keyword evidence="11" id="KW-1185">Reference proteome</keyword>
<reference evidence="10 11" key="1">
    <citation type="submission" date="2020-07" db="EMBL/GenBank/DDBJ databases">
        <title>MOT database genomes.</title>
        <authorList>
            <person name="Joseph S."/>
            <person name="Aduse-Opoku J."/>
            <person name="Hashim A."/>
            <person name="Wade W."/>
            <person name="Curtis M."/>
        </authorList>
    </citation>
    <scope>NUCLEOTIDE SEQUENCE [LARGE SCALE GENOMIC DNA]</scope>
    <source>
        <strain evidence="10 11">CIP 106318</strain>
    </source>
</reference>
<evidence type="ECO:0000256" key="2">
    <source>
        <dbReference type="ARBA" id="ARBA00011738"/>
    </source>
</evidence>
<feature type="binding site" evidence="8">
    <location>
        <position position="83"/>
    </location>
    <ligand>
        <name>Zn(2+)</name>
        <dbReference type="ChEBI" id="CHEBI:29105"/>
        <note>catalytic</note>
    </ligand>
</feature>
<dbReference type="InterPro" id="IPR058535">
    <property type="entry name" value="MafB19-deam"/>
</dbReference>
<comment type="catalytic activity">
    <reaction evidence="7 8">
        <text>adenosine(34) in tRNA + H2O + H(+) = inosine(34) in tRNA + NH4(+)</text>
        <dbReference type="Rhea" id="RHEA:43168"/>
        <dbReference type="Rhea" id="RHEA-COMP:10373"/>
        <dbReference type="Rhea" id="RHEA-COMP:10374"/>
        <dbReference type="ChEBI" id="CHEBI:15377"/>
        <dbReference type="ChEBI" id="CHEBI:15378"/>
        <dbReference type="ChEBI" id="CHEBI:28938"/>
        <dbReference type="ChEBI" id="CHEBI:74411"/>
        <dbReference type="ChEBI" id="CHEBI:82852"/>
        <dbReference type="EC" id="3.5.4.33"/>
    </reaction>
</comment>
<evidence type="ECO:0000256" key="5">
    <source>
        <dbReference type="ARBA" id="ARBA00022801"/>
    </source>
</evidence>
<dbReference type="RefSeq" id="WP_179941673.1">
    <property type="nucleotide sequence ID" value="NZ_JACBYF010000016.1"/>
</dbReference>
<feature type="domain" description="CMP/dCMP-type deaminase" evidence="9">
    <location>
        <begin position="2"/>
        <end position="112"/>
    </location>
</feature>
<dbReference type="InterPro" id="IPR016192">
    <property type="entry name" value="APOBEC/CMP_deaminase_Zn-bd"/>
</dbReference>
<feature type="binding site" evidence="8">
    <location>
        <position position="86"/>
    </location>
    <ligand>
        <name>Zn(2+)</name>
        <dbReference type="ChEBI" id="CHEBI:29105"/>
        <note>catalytic</note>
    </ligand>
</feature>
<keyword evidence="4 8" id="KW-0479">Metal-binding</keyword>
<evidence type="ECO:0000256" key="3">
    <source>
        <dbReference type="ARBA" id="ARBA00022694"/>
    </source>
</evidence>
<keyword evidence="6 8" id="KW-0862">Zinc</keyword>
<evidence type="ECO:0000256" key="1">
    <source>
        <dbReference type="ARBA" id="ARBA00010669"/>
    </source>
</evidence>
<dbReference type="Gene3D" id="3.40.140.10">
    <property type="entry name" value="Cytidine Deaminase, domain 2"/>
    <property type="match status" value="1"/>
</dbReference>
<dbReference type="PANTHER" id="PTHR11079">
    <property type="entry name" value="CYTOSINE DEAMINASE FAMILY MEMBER"/>
    <property type="match status" value="1"/>
</dbReference>
<dbReference type="HAMAP" id="MF_00972">
    <property type="entry name" value="tRNA_aden_deaminase"/>
    <property type="match status" value="1"/>
</dbReference>
<evidence type="ECO:0000313" key="10">
    <source>
        <dbReference type="EMBL" id="NYS47890.1"/>
    </source>
</evidence>
<dbReference type="InterPro" id="IPR028883">
    <property type="entry name" value="tRNA_aden_deaminase"/>
</dbReference>
<protein>
    <recommendedName>
        <fullName evidence="8">tRNA-specific adenosine deaminase</fullName>
        <ecNumber evidence="8">3.5.4.33</ecNumber>
    </recommendedName>
</protein>
<dbReference type="PANTHER" id="PTHR11079:SF202">
    <property type="entry name" value="TRNA-SPECIFIC ADENOSINE DEAMINASE"/>
    <property type="match status" value="1"/>
</dbReference>
<comment type="cofactor">
    <cofactor evidence="8">
        <name>Zn(2+)</name>
        <dbReference type="ChEBI" id="CHEBI:29105"/>
    </cofactor>
    <text evidence="8">Binds 1 zinc ion per subunit.</text>
</comment>
<dbReference type="Proteomes" id="UP000531840">
    <property type="component" value="Unassembled WGS sequence"/>
</dbReference>
<dbReference type="InterPro" id="IPR002125">
    <property type="entry name" value="CMP_dCMP_dom"/>
</dbReference>
<sequence>MIDHEYFMQIALEEARKAYKKGEVPIGAVLVVDNKVIAKAHNTREEEQQALNHAEILVIKEACEKIGFWRLDNSYLYSTVEPCVMCSGAIVQSRIENVIYGTKDPKNGCCGSKINLVSSNLFNHNANVISGILESECSDIMKQFFKELREKKKS</sequence>
<comment type="similarity">
    <text evidence="1">Belongs to the cytidine and deoxycytidylate deaminase family. ADAT2 subfamily.</text>
</comment>
<feature type="active site" description="Proton donor" evidence="8">
    <location>
        <position position="55"/>
    </location>
</feature>
<evidence type="ECO:0000256" key="7">
    <source>
        <dbReference type="ARBA" id="ARBA00048045"/>
    </source>
</evidence>